<protein>
    <recommendedName>
        <fullName evidence="3">histidine kinase</fullName>
        <ecNumber evidence="3">2.7.13.3</ecNumber>
    </recommendedName>
</protein>
<gene>
    <name evidence="14" type="ORF">ACFFVI_03715</name>
</gene>
<reference evidence="14 15" key="1">
    <citation type="submission" date="2024-09" db="EMBL/GenBank/DDBJ databases">
        <authorList>
            <person name="Sun Q."/>
            <person name="Mori K."/>
        </authorList>
    </citation>
    <scope>NUCLEOTIDE SEQUENCE [LARGE SCALE GENOMIC DNA]</scope>
    <source>
        <strain evidence="14 15">TISTR 1856</strain>
    </source>
</reference>
<proteinExistence type="predicted"/>
<keyword evidence="15" id="KW-1185">Reference proteome</keyword>
<evidence type="ECO:0000256" key="9">
    <source>
        <dbReference type="ARBA" id="ARBA00023012"/>
    </source>
</evidence>
<dbReference type="InterPro" id="IPR003661">
    <property type="entry name" value="HisK_dim/P_dom"/>
</dbReference>
<feature type="transmembrane region" description="Helical" evidence="11">
    <location>
        <begin position="16"/>
        <end position="39"/>
    </location>
</feature>
<keyword evidence="6 11" id="KW-0812">Transmembrane</keyword>
<dbReference type="EC" id="2.7.13.3" evidence="3"/>
<dbReference type="SUPFAM" id="SSF55874">
    <property type="entry name" value="ATPase domain of HSP90 chaperone/DNA topoisomerase II/histidine kinase"/>
    <property type="match status" value="1"/>
</dbReference>
<accession>A0ABV5LPQ5</accession>
<dbReference type="SMART" id="SM00387">
    <property type="entry name" value="HATPase_c"/>
    <property type="match status" value="1"/>
</dbReference>
<dbReference type="InterPro" id="IPR050428">
    <property type="entry name" value="TCS_sensor_his_kinase"/>
</dbReference>
<keyword evidence="10 11" id="KW-0472">Membrane</keyword>
<dbReference type="InterPro" id="IPR003594">
    <property type="entry name" value="HATPase_dom"/>
</dbReference>
<dbReference type="InterPro" id="IPR005467">
    <property type="entry name" value="His_kinase_dom"/>
</dbReference>
<evidence type="ECO:0000256" key="6">
    <source>
        <dbReference type="ARBA" id="ARBA00022692"/>
    </source>
</evidence>
<evidence type="ECO:0000256" key="3">
    <source>
        <dbReference type="ARBA" id="ARBA00012438"/>
    </source>
</evidence>
<evidence type="ECO:0000256" key="4">
    <source>
        <dbReference type="ARBA" id="ARBA00022553"/>
    </source>
</evidence>
<dbReference type="Gene3D" id="3.30.565.10">
    <property type="entry name" value="Histidine kinase-like ATPase, C-terminal domain"/>
    <property type="match status" value="1"/>
</dbReference>
<dbReference type="SUPFAM" id="SSF47384">
    <property type="entry name" value="Homodimeric domain of signal transducing histidine kinase"/>
    <property type="match status" value="1"/>
</dbReference>
<keyword evidence="5" id="KW-0808">Transferase</keyword>
<dbReference type="Pfam" id="PF02518">
    <property type="entry name" value="HATPase_c"/>
    <property type="match status" value="1"/>
</dbReference>
<keyword evidence="7 14" id="KW-0418">Kinase</keyword>
<evidence type="ECO:0000256" key="11">
    <source>
        <dbReference type="SAM" id="Phobius"/>
    </source>
</evidence>
<evidence type="ECO:0000313" key="15">
    <source>
        <dbReference type="Proteomes" id="UP001589748"/>
    </source>
</evidence>
<dbReference type="PANTHER" id="PTHR45436:SF5">
    <property type="entry name" value="SENSOR HISTIDINE KINASE TRCS"/>
    <property type="match status" value="1"/>
</dbReference>
<comment type="caution">
    <text evidence="14">The sequence shown here is derived from an EMBL/GenBank/DDBJ whole genome shotgun (WGS) entry which is preliminary data.</text>
</comment>
<dbReference type="Proteomes" id="UP001589748">
    <property type="component" value="Unassembled WGS sequence"/>
</dbReference>
<dbReference type="SMART" id="SM00304">
    <property type="entry name" value="HAMP"/>
    <property type="match status" value="1"/>
</dbReference>
<dbReference type="PROSITE" id="PS50885">
    <property type="entry name" value="HAMP"/>
    <property type="match status" value="1"/>
</dbReference>
<dbReference type="PANTHER" id="PTHR45436">
    <property type="entry name" value="SENSOR HISTIDINE KINASE YKOH"/>
    <property type="match status" value="1"/>
</dbReference>
<dbReference type="SMART" id="SM00388">
    <property type="entry name" value="HisKA"/>
    <property type="match status" value="1"/>
</dbReference>
<evidence type="ECO:0000256" key="1">
    <source>
        <dbReference type="ARBA" id="ARBA00000085"/>
    </source>
</evidence>
<name>A0ABV5LPQ5_9ACTN</name>
<dbReference type="PRINTS" id="PR00344">
    <property type="entry name" value="BCTRLSENSOR"/>
</dbReference>
<dbReference type="GO" id="GO:0016301">
    <property type="term" value="F:kinase activity"/>
    <property type="evidence" value="ECO:0007669"/>
    <property type="project" value="UniProtKB-KW"/>
</dbReference>
<evidence type="ECO:0000256" key="7">
    <source>
        <dbReference type="ARBA" id="ARBA00022777"/>
    </source>
</evidence>
<dbReference type="EMBL" id="JBHMDM010000002">
    <property type="protein sequence ID" value="MFB9376069.1"/>
    <property type="molecule type" value="Genomic_DNA"/>
</dbReference>
<organism evidence="14 15">
    <name type="scientific">Kineococcus gynurae</name>
    <dbReference type="NCBI Taxonomy" id="452979"/>
    <lineage>
        <taxon>Bacteria</taxon>
        <taxon>Bacillati</taxon>
        <taxon>Actinomycetota</taxon>
        <taxon>Actinomycetes</taxon>
        <taxon>Kineosporiales</taxon>
        <taxon>Kineosporiaceae</taxon>
        <taxon>Kineococcus</taxon>
    </lineage>
</organism>
<feature type="domain" description="HAMP" evidence="13">
    <location>
        <begin position="199"/>
        <end position="252"/>
    </location>
</feature>
<keyword evidence="8 11" id="KW-1133">Transmembrane helix</keyword>
<evidence type="ECO:0000259" key="12">
    <source>
        <dbReference type="PROSITE" id="PS50109"/>
    </source>
</evidence>
<keyword evidence="4" id="KW-0597">Phosphoprotein</keyword>
<dbReference type="InterPro" id="IPR003660">
    <property type="entry name" value="HAMP_dom"/>
</dbReference>
<dbReference type="InterPro" id="IPR036890">
    <property type="entry name" value="HATPase_C_sf"/>
</dbReference>
<evidence type="ECO:0000256" key="8">
    <source>
        <dbReference type="ARBA" id="ARBA00022989"/>
    </source>
</evidence>
<feature type="transmembrane region" description="Helical" evidence="11">
    <location>
        <begin position="175"/>
        <end position="198"/>
    </location>
</feature>
<evidence type="ECO:0000313" key="14">
    <source>
        <dbReference type="EMBL" id="MFB9376069.1"/>
    </source>
</evidence>
<evidence type="ECO:0000256" key="10">
    <source>
        <dbReference type="ARBA" id="ARBA00023136"/>
    </source>
</evidence>
<evidence type="ECO:0000259" key="13">
    <source>
        <dbReference type="PROSITE" id="PS50885"/>
    </source>
</evidence>
<evidence type="ECO:0000256" key="5">
    <source>
        <dbReference type="ARBA" id="ARBA00022679"/>
    </source>
</evidence>
<keyword evidence="9" id="KW-0902">Two-component regulatory system</keyword>
<dbReference type="CDD" id="cd00082">
    <property type="entry name" value="HisKA"/>
    <property type="match status" value="1"/>
</dbReference>
<dbReference type="Gene3D" id="6.10.340.10">
    <property type="match status" value="1"/>
</dbReference>
<dbReference type="InterPro" id="IPR004358">
    <property type="entry name" value="Sig_transdc_His_kin-like_C"/>
</dbReference>
<feature type="domain" description="Histidine kinase" evidence="12">
    <location>
        <begin position="260"/>
        <end position="474"/>
    </location>
</feature>
<dbReference type="InterPro" id="IPR036097">
    <property type="entry name" value="HisK_dim/P_sf"/>
</dbReference>
<evidence type="ECO:0000256" key="2">
    <source>
        <dbReference type="ARBA" id="ARBA00004236"/>
    </source>
</evidence>
<dbReference type="Pfam" id="PF00512">
    <property type="entry name" value="HisKA"/>
    <property type="match status" value="1"/>
</dbReference>
<comment type="subcellular location">
    <subcellularLocation>
        <location evidence="2">Cell membrane</location>
    </subcellularLocation>
</comment>
<sequence length="483" mass="50918">MPYRGWWGRIGVEARSAVAATVVLGLLVVTGGVLALVVLHHSLFGGVEDSGGVQTRLVRLVVDADTLRAGAEGEDTPARQVLDRTIGADDDRGVLIQVIRADGTIVAHSLRAPADFPMVQISPPIAVDESVRTVLPGRGDSPWTVTVLGASVEDQYFTVQIAQSATDAEATFRTVVVLLAVGTPLLLLAVALATRVFVGRSLRPVEAIRSTVEGITAAGLHGRVPQPPGRDAVARLAATMNAMLARLETAQRAQQRFVADASHEMRSPVATLKAGAEISLAHPGSHTPEEFSRLVLGESSRLESLVQDLLLLARVDEDRLVVTATDVDLDDLLGMEAARVASLQPRGAGGLTVAVDAVPLRVRGDEGQLSRVLRNLVDNACRHAARRVTLACRAEGPVAVVEVGDDGPGVPVDERERVFERFTRLQESRTRDSGGTGLGLAIVAELVTAHGGTVEADESPAGGALFRVRLPMAEAPQPVSASR</sequence>
<dbReference type="PROSITE" id="PS50109">
    <property type="entry name" value="HIS_KIN"/>
    <property type="match status" value="1"/>
</dbReference>
<dbReference type="RefSeq" id="WP_380134497.1">
    <property type="nucleotide sequence ID" value="NZ_JBHLUI010000002.1"/>
</dbReference>
<comment type="catalytic activity">
    <reaction evidence="1">
        <text>ATP + protein L-histidine = ADP + protein N-phospho-L-histidine.</text>
        <dbReference type="EC" id="2.7.13.3"/>
    </reaction>
</comment>
<dbReference type="Gene3D" id="1.10.287.130">
    <property type="match status" value="1"/>
</dbReference>